<accession>A0ABW0EWZ5</accession>
<name>A0ABW0EWZ5_9PSEU</name>
<evidence type="ECO:0000313" key="2">
    <source>
        <dbReference type="Proteomes" id="UP001596157"/>
    </source>
</evidence>
<dbReference type="Proteomes" id="UP001596157">
    <property type="component" value="Unassembled WGS sequence"/>
</dbReference>
<reference evidence="2" key="1">
    <citation type="journal article" date="2019" name="Int. J. Syst. Evol. Microbiol.">
        <title>The Global Catalogue of Microorganisms (GCM) 10K type strain sequencing project: providing services to taxonomists for standard genome sequencing and annotation.</title>
        <authorList>
            <consortium name="The Broad Institute Genomics Platform"/>
            <consortium name="The Broad Institute Genome Sequencing Center for Infectious Disease"/>
            <person name="Wu L."/>
            <person name="Ma J."/>
        </authorList>
    </citation>
    <scope>NUCLEOTIDE SEQUENCE [LARGE SCALE GENOMIC DNA]</scope>
    <source>
        <strain evidence="2">CCUG 59778</strain>
    </source>
</reference>
<sequence>MIPLDAQRAWESAYRLYAEASETARGADVDPLHVGQMIASTSWEVAESWRAMATTAGLPWCVVAALHAAAAAFEDQAHEWSRVDRYRGGGPR</sequence>
<organism evidence="1 2">
    <name type="scientific">Actinokineospora guangxiensis</name>
    <dbReference type="NCBI Taxonomy" id="1490288"/>
    <lineage>
        <taxon>Bacteria</taxon>
        <taxon>Bacillati</taxon>
        <taxon>Actinomycetota</taxon>
        <taxon>Actinomycetes</taxon>
        <taxon>Pseudonocardiales</taxon>
        <taxon>Pseudonocardiaceae</taxon>
        <taxon>Actinokineospora</taxon>
    </lineage>
</organism>
<comment type="caution">
    <text evidence="1">The sequence shown here is derived from an EMBL/GenBank/DDBJ whole genome shotgun (WGS) entry which is preliminary data.</text>
</comment>
<gene>
    <name evidence="1" type="ORF">ACFPM7_26910</name>
</gene>
<evidence type="ECO:0000313" key="1">
    <source>
        <dbReference type="EMBL" id="MFC5290701.1"/>
    </source>
</evidence>
<dbReference type="RefSeq" id="WP_378250596.1">
    <property type="nucleotide sequence ID" value="NZ_JBHSKF010000018.1"/>
</dbReference>
<keyword evidence="2" id="KW-1185">Reference proteome</keyword>
<proteinExistence type="predicted"/>
<dbReference type="EMBL" id="JBHSKF010000018">
    <property type="protein sequence ID" value="MFC5290701.1"/>
    <property type="molecule type" value="Genomic_DNA"/>
</dbReference>
<protein>
    <submittedName>
        <fullName evidence="1">Uncharacterized protein</fullName>
    </submittedName>
</protein>